<evidence type="ECO:0000313" key="2">
    <source>
        <dbReference type="EMBL" id="CBY13785.1"/>
    </source>
</evidence>
<keyword evidence="3" id="KW-1185">Reference proteome</keyword>
<proteinExistence type="predicted"/>
<dbReference type="OrthoDB" id="10374374at2759"/>
<accession>E4XVR7</accession>
<name>E4XVR7_OIKDI</name>
<gene>
    <name evidence="2" type="ORF">GSOID_T00006713001</name>
</gene>
<evidence type="ECO:0000256" key="1">
    <source>
        <dbReference type="SAM" id="MobiDB-lite"/>
    </source>
</evidence>
<feature type="region of interest" description="Disordered" evidence="1">
    <location>
        <begin position="66"/>
        <end position="114"/>
    </location>
</feature>
<organism evidence="2">
    <name type="scientific">Oikopleura dioica</name>
    <name type="common">Tunicate</name>
    <dbReference type="NCBI Taxonomy" id="34765"/>
    <lineage>
        <taxon>Eukaryota</taxon>
        <taxon>Metazoa</taxon>
        <taxon>Chordata</taxon>
        <taxon>Tunicata</taxon>
        <taxon>Appendicularia</taxon>
        <taxon>Copelata</taxon>
        <taxon>Oikopleuridae</taxon>
        <taxon>Oikopleura</taxon>
    </lineage>
</organism>
<dbReference type="Proteomes" id="UP000001307">
    <property type="component" value="Unassembled WGS sequence"/>
</dbReference>
<dbReference type="EMBL" id="FN653219">
    <property type="protein sequence ID" value="CBY13785.1"/>
    <property type="molecule type" value="Genomic_DNA"/>
</dbReference>
<reference evidence="2" key="1">
    <citation type="journal article" date="2010" name="Science">
        <title>Plasticity of animal genome architecture unmasked by rapid evolution of a pelagic tunicate.</title>
        <authorList>
            <person name="Denoeud F."/>
            <person name="Henriet S."/>
            <person name="Mungpakdee S."/>
            <person name="Aury J.M."/>
            <person name="Da Silva C."/>
            <person name="Brinkmann H."/>
            <person name="Mikhaleva J."/>
            <person name="Olsen L.C."/>
            <person name="Jubin C."/>
            <person name="Canestro C."/>
            <person name="Bouquet J.M."/>
            <person name="Danks G."/>
            <person name="Poulain J."/>
            <person name="Campsteijn C."/>
            <person name="Adamski M."/>
            <person name="Cross I."/>
            <person name="Yadetie F."/>
            <person name="Muffato M."/>
            <person name="Louis A."/>
            <person name="Butcher S."/>
            <person name="Tsagkogeorga G."/>
            <person name="Konrad A."/>
            <person name="Singh S."/>
            <person name="Jensen M.F."/>
            <person name="Cong E.H."/>
            <person name="Eikeseth-Otteraa H."/>
            <person name="Noel B."/>
            <person name="Anthouard V."/>
            <person name="Porcel B.M."/>
            <person name="Kachouri-Lafond R."/>
            <person name="Nishino A."/>
            <person name="Ugolini M."/>
            <person name="Chourrout P."/>
            <person name="Nishida H."/>
            <person name="Aasland R."/>
            <person name="Huzurbazar S."/>
            <person name="Westhof E."/>
            <person name="Delsuc F."/>
            <person name="Lehrach H."/>
            <person name="Reinhardt R."/>
            <person name="Weissenbach J."/>
            <person name="Roy S.W."/>
            <person name="Artiguenave F."/>
            <person name="Postlethwait J.H."/>
            <person name="Manak J.R."/>
            <person name="Thompson E.M."/>
            <person name="Jaillon O."/>
            <person name="Du Pasquier L."/>
            <person name="Boudinot P."/>
            <person name="Liberles D.A."/>
            <person name="Volff J.N."/>
            <person name="Philippe H."/>
            <person name="Lenhard B."/>
            <person name="Roest Crollius H."/>
            <person name="Wincker P."/>
            <person name="Chourrout D."/>
        </authorList>
    </citation>
    <scope>NUCLEOTIDE SEQUENCE [LARGE SCALE GENOMIC DNA]</scope>
</reference>
<dbReference type="AlphaFoldDB" id="E4XVR7"/>
<feature type="region of interest" description="Disordered" evidence="1">
    <location>
        <begin position="166"/>
        <end position="190"/>
    </location>
</feature>
<dbReference type="InParanoid" id="E4XVR7"/>
<evidence type="ECO:0000313" key="3">
    <source>
        <dbReference type="Proteomes" id="UP000001307"/>
    </source>
</evidence>
<sequence length="266" mass="29573">MSVVIPEIVIRDLSKYEQSEFEGSPKWSIIRNNAGLQLQMFWQTKSDDDEIKEENGNEIIPALESIPRKNKRKRNPIKIEAPSEDERGDRSLRTFGIGLDDSESSSELVESDTIRPEQLSQLHAYLANLGSFSNSLSASTSSTALPAIPSSRGGLESLLNHRSAALQNDSAQSGNPPRPNKRRSPAPRYYPLTDPVVKFLQDSLVEDTQGRVACSDLSDLSAEKFGNAINMVSMGMKLRFLYPNVTRVKINNRAFYTNVKVRTGVS</sequence>
<feature type="compositionally biased region" description="Polar residues" evidence="1">
    <location>
        <begin position="166"/>
        <end position="175"/>
    </location>
</feature>
<protein>
    <submittedName>
        <fullName evidence="2">Uncharacterized protein</fullName>
    </submittedName>
</protein>